<evidence type="ECO:0000313" key="2">
    <source>
        <dbReference type="Proteomes" id="UP000189339"/>
    </source>
</evidence>
<organism evidence="1 2">
    <name type="scientific">Marinobacter lutaoensis</name>
    <dbReference type="NCBI Taxonomy" id="135739"/>
    <lineage>
        <taxon>Bacteria</taxon>
        <taxon>Pseudomonadati</taxon>
        <taxon>Pseudomonadota</taxon>
        <taxon>Gammaproteobacteria</taxon>
        <taxon>Pseudomonadales</taxon>
        <taxon>Marinobacteraceae</taxon>
        <taxon>Marinobacter</taxon>
    </lineage>
</organism>
<protein>
    <submittedName>
        <fullName evidence="1">Uncharacterized protein</fullName>
    </submittedName>
</protein>
<gene>
    <name evidence="1" type="ORF">BTO32_15390</name>
</gene>
<proteinExistence type="predicted"/>
<dbReference type="Proteomes" id="UP000189339">
    <property type="component" value="Unassembled WGS sequence"/>
</dbReference>
<evidence type="ECO:0000313" key="1">
    <source>
        <dbReference type="EMBL" id="ONF42589.1"/>
    </source>
</evidence>
<dbReference type="RefSeq" id="WP_076725532.1">
    <property type="nucleotide sequence ID" value="NZ_MSCW01000009.1"/>
</dbReference>
<dbReference type="AlphaFoldDB" id="A0A1V2DPX9"/>
<accession>A0A1V2DPX9</accession>
<name>A0A1V2DPX9_9GAMM</name>
<keyword evidence="2" id="KW-1185">Reference proteome</keyword>
<comment type="caution">
    <text evidence="1">The sequence shown here is derived from an EMBL/GenBank/DDBJ whole genome shotgun (WGS) entry which is preliminary data.</text>
</comment>
<sequence length="143" mass="15982">MFLTDRVSDLENQVQLSCEYPGQTLMVALAIILNYDNMQSAQDKGAEYSNALECNMVPGAGDAVCIALHELEKGVSKDLDANQMIAQLHARWSEYAGHQKSYKDRVESGIKKAMPFEAEFRSRWDLWKSRSQLGMSAAGKVFS</sequence>
<reference evidence="1 2" key="1">
    <citation type="submission" date="2016-12" db="EMBL/GenBank/DDBJ databases">
        <title>Marinobacter lutaoensis whole genome sequencing.</title>
        <authorList>
            <person name="Verma A."/>
            <person name="Krishnamurthi S."/>
        </authorList>
    </citation>
    <scope>NUCLEOTIDE SEQUENCE [LARGE SCALE GENOMIC DNA]</scope>
    <source>
        <strain evidence="1 2">T5054</strain>
    </source>
</reference>
<dbReference type="EMBL" id="MSCW01000009">
    <property type="protein sequence ID" value="ONF42589.1"/>
    <property type="molecule type" value="Genomic_DNA"/>
</dbReference>